<accession>A0A540WBQ8</accession>
<protein>
    <submittedName>
        <fullName evidence="2">Uncharacterized protein</fullName>
    </submittedName>
</protein>
<feature type="transmembrane region" description="Helical" evidence="1">
    <location>
        <begin position="155"/>
        <end position="172"/>
    </location>
</feature>
<feature type="transmembrane region" description="Helical" evidence="1">
    <location>
        <begin position="192"/>
        <end position="212"/>
    </location>
</feature>
<comment type="caution">
    <text evidence="2">The sequence shown here is derived from an EMBL/GenBank/DDBJ whole genome shotgun (WGS) entry which is preliminary data.</text>
</comment>
<gene>
    <name evidence="2" type="ORF">E6W39_35100</name>
</gene>
<keyword evidence="3" id="KW-1185">Reference proteome</keyword>
<dbReference type="Proteomes" id="UP000319103">
    <property type="component" value="Unassembled WGS sequence"/>
</dbReference>
<name>A0A540WBQ8_9ACTN</name>
<sequence length="311" mass="34459">MRSRPAANQPPTSTDSDRTRSFLQKLAYVVAPGSLVVGLLYYFGSTYTAAYYGYFGVPSGDLQISRQNYLVSSPDAIFLPLWVLLWCGLALLLLYRLIGRRLRRPGTRLTPRGVVAVLLAAAAVLLALGFLVYLQPAWWTRDVLDRLPTNWQRDLLIPLAVSAGAMLGLLALRVYRDHLTQQQPHHGDDHRVLLVGSGVVLVGMLTLSLFFATSRYAYEAARSNAAQDAAAHFPGSTKLLIYSRTHVPNDAVGIEQQDLGSSEPFRYRYLGFRQLAKSGSHYYLVSYMSRGPEDLAVVLPDDDSIRVEVLG</sequence>
<dbReference type="OrthoDB" id="4350047at2"/>
<evidence type="ECO:0000313" key="3">
    <source>
        <dbReference type="Proteomes" id="UP000319103"/>
    </source>
</evidence>
<dbReference type="EMBL" id="VIGB01000003">
    <property type="protein sequence ID" value="TQF06470.1"/>
    <property type="molecule type" value="Genomic_DNA"/>
</dbReference>
<feature type="transmembrane region" description="Helical" evidence="1">
    <location>
        <begin position="115"/>
        <end position="135"/>
    </location>
</feature>
<dbReference type="AlphaFoldDB" id="A0A540WBQ8"/>
<proteinExistence type="predicted"/>
<evidence type="ECO:0000256" key="1">
    <source>
        <dbReference type="SAM" id="Phobius"/>
    </source>
</evidence>
<organism evidence="2 3">
    <name type="scientific">Kitasatospora acidiphila</name>
    <dbReference type="NCBI Taxonomy" id="2567942"/>
    <lineage>
        <taxon>Bacteria</taxon>
        <taxon>Bacillati</taxon>
        <taxon>Actinomycetota</taxon>
        <taxon>Actinomycetes</taxon>
        <taxon>Kitasatosporales</taxon>
        <taxon>Streptomycetaceae</taxon>
        <taxon>Kitasatospora</taxon>
    </lineage>
</organism>
<feature type="transmembrane region" description="Helical" evidence="1">
    <location>
        <begin position="26"/>
        <end position="44"/>
    </location>
</feature>
<reference evidence="2 3" key="1">
    <citation type="submission" date="2019-06" db="EMBL/GenBank/DDBJ databases">
        <title>Description of Kitasatospora acidophila sp. nov. isolated from pine grove soil, and reclassification of Streptomyces novaecaesareae to Kitasatospora novaeceasareae comb. nov.</title>
        <authorList>
            <person name="Kim M.J."/>
        </authorList>
    </citation>
    <scope>NUCLEOTIDE SEQUENCE [LARGE SCALE GENOMIC DNA]</scope>
    <source>
        <strain evidence="2 3">MMS16-CNU292</strain>
    </source>
</reference>
<keyword evidence="1" id="KW-1133">Transmembrane helix</keyword>
<keyword evidence="1" id="KW-0472">Membrane</keyword>
<evidence type="ECO:0000313" key="2">
    <source>
        <dbReference type="EMBL" id="TQF06470.1"/>
    </source>
</evidence>
<keyword evidence="1" id="KW-0812">Transmembrane</keyword>
<feature type="transmembrane region" description="Helical" evidence="1">
    <location>
        <begin position="76"/>
        <end position="95"/>
    </location>
</feature>
<dbReference type="RefSeq" id="WP_141636894.1">
    <property type="nucleotide sequence ID" value="NZ_VIGB01000003.1"/>
</dbReference>